<keyword evidence="7 12" id="KW-1133">Transmembrane helix</keyword>
<keyword evidence="4 13" id="KW-0378">Hydrolase</keyword>
<dbReference type="InterPro" id="IPR019756">
    <property type="entry name" value="Pept_S26A_signal_pept_1_Ser-AS"/>
</dbReference>
<evidence type="ECO:0000256" key="2">
    <source>
        <dbReference type="ARBA" id="ARBA00022670"/>
    </source>
</evidence>
<dbReference type="NCBIfam" id="TIGR02228">
    <property type="entry name" value="sigpep_I_arch"/>
    <property type="match status" value="1"/>
</dbReference>
<evidence type="ECO:0000256" key="1">
    <source>
        <dbReference type="ARBA" id="ARBA00004648"/>
    </source>
</evidence>
<accession>A0A4P6EEQ4</accession>
<reference evidence="13 14" key="1">
    <citation type="submission" date="2019-01" db="EMBL/GenBank/DDBJ databases">
        <title>Genome sequencing of strain DFW100M-13.</title>
        <authorList>
            <person name="Heo J."/>
            <person name="Kim S.-J."/>
            <person name="Kim J.-S."/>
            <person name="Hong S.-B."/>
            <person name="Kwon S.-W."/>
        </authorList>
    </citation>
    <scope>NUCLEOTIDE SEQUENCE [LARGE SCALE GENOMIC DNA]</scope>
    <source>
        <strain evidence="13 14">DFW100M-13</strain>
    </source>
</reference>
<dbReference type="InterPro" id="IPR019533">
    <property type="entry name" value="Peptidase_S26"/>
</dbReference>
<evidence type="ECO:0000256" key="6">
    <source>
        <dbReference type="ARBA" id="ARBA00022968"/>
    </source>
</evidence>
<feature type="region of interest" description="Disordered" evidence="11">
    <location>
        <begin position="167"/>
        <end position="192"/>
    </location>
</feature>
<dbReference type="GO" id="GO:0009003">
    <property type="term" value="F:signal peptidase activity"/>
    <property type="evidence" value="ECO:0007669"/>
    <property type="project" value="UniProtKB-EC"/>
</dbReference>
<keyword evidence="2" id="KW-0645">Protease</keyword>
<protein>
    <recommendedName>
        <fullName evidence="10">Signal peptidase I</fullName>
        <ecNumber evidence="10">3.4.21.89</ecNumber>
    </recommendedName>
</protein>
<comment type="function">
    <text evidence="9">Catalytic component of the signal peptidase complex (SPC) which catalyzes the cleavage of N-terminal signal sequences from nascent proteins as they are translocated into the lumen of the endoplasmic reticulum. Specifically cleaves N-terminal signal peptides that contain a hydrophobic alpha-helix (h-region) shorter than 18-20 amino acids.</text>
</comment>
<evidence type="ECO:0000256" key="4">
    <source>
        <dbReference type="ARBA" id="ARBA00022801"/>
    </source>
</evidence>
<keyword evidence="8 12" id="KW-0472">Membrane</keyword>
<dbReference type="PROSITE" id="PS00501">
    <property type="entry name" value="SPASE_I_1"/>
    <property type="match status" value="1"/>
</dbReference>
<comment type="subcellular location">
    <subcellularLocation>
        <location evidence="1">Endoplasmic reticulum membrane</location>
        <topology evidence="1">Single-pass type II membrane protein</topology>
    </subcellularLocation>
</comment>
<gene>
    <name evidence="13" type="ORF">ET475_00080</name>
</gene>
<keyword evidence="6" id="KW-0735">Signal-anchor</keyword>
<evidence type="ECO:0000256" key="11">
    <source>
        <dbReference type="SAM" id="MobiDB-lite"/>
    </source>
</evidence>
<evidence type="ECO:0000313" key="13">
    <source>
        <dbReference type="EMBL" id="QAY58557.1"/>
    </source>
</evidence>
<dbReference type="EMBL" id="CP035494">
    <property type="protein sequence ID" value="QAY58557.1"/>
    <property type="molecule type" value="Genomic_DNA"/>
</dbReference>
<keyword evidence="5" id="KW-0256">Endoplasmic reticulum</keyword>
<feature type="transmembrane region" description="Helical" evidence="12">
    <location>
        <begin position="12"/>
        <end position="33"/>
    </location>
</feature>
<keyword evidence="14" id="KW-1185">Reference proteome</keyword>
<evidence type="ECO:0000256" key="5">
    <source>
        <dbReference type="ARBA" id="ARBA00022824"/>
    </source>
</evidence>
<proteinExistence type="predicted"/>
<evidence type="ECO:0000256" key="3">
    <source>
        <dbReference type="ARBA" id="ARBA00022692"/>
    </source>
</evidence>
<dbReference type="AlphaFoldDB" id="A0A4P6EEQ4"/>
<evidence type="ECO:0000256" key="7">
    <source>
        <dbReference type="ARBA" id="ARBA00022989"/>
    </source>
</evidence>
<evidence type="ECO:0000256" key="8">
    <source>
        <dbReference type="ARBA" id="ARBA00023136"/>
    </source>
</evidence>
<dbReference type="RefSeq" id="WP_129384864.1">
    <property type="nucleotide sequence ID" value="NZ_CP035494.1"/>
</dbReference>
<organism evidence="13 14">
    <name type="scientific">Microbacterium protaetiae</name>
    <dbReference type="NCBI Taxonomy" id="2509458"/>
    <lineage>
        <taxon>Bacteria</taxon>
        <taxon>Bacillati</taxon>
        <taxon>Actinomycetota</taxon>
        <taxon>Actinomycetes</taxon>
        <taxon>Micrococcales</taxon>
        <taxon>Microbacteriaceae</taxon>
        <taxon>Microbacterium</taxon>
    </lineage>
</organism>
<dbReference type="GO" id="GO:0004252">
    <property type="term" value="F:serine-type endopeptidase activity"/>
    <property type="evidence" value="ECO:0007669"/>
    <property type="project" value="UniProtKB-UniRule"/>
</dbReference>
<dbReference type="SUPFAM" id="SSF51306">
    <property type="entry name" value="LexA/Signal peptidase"/>
    <property type="match status" value="1"/>
</dbReference>
<dbReference type="KEGG" id="mprt:ET475_00080"/>
<dbReference type="Proteomes" id="UP000293995">
    <property type="component" value="Chromosome"/>
</dbReference>
<evidence type="ECO:0000256" key="12">
    <source>
        <dbReference type="SAM" id="Phobius"/>
    </source>
</evidence>
<evidence type="ECO:0000256" key="9">
    <source>
        <dbReference type="ARBA" id="ARBA00045533"/>
    </source>
</evidence>
<dbReference type="CDD" id="cd06530">
    <property type="entry name" value="S26_SPase_I"/>
    <property type="match status" value="1"/>
</dbReference>
<dbReference type="GO" id="GO:0006465">
    <property type="term" value="P:signal peptide processing"/>
    <property type="evidence" value="ECO:0007669"/>
    <property type="project" value="UniProtKB-UniRule"/>
</dbReference>
<dbReference type="GO" id="GO:0016020">
    <property type="term" value="C:membrane"/>
    <property type="evidence" value="ECO:0007669"/>
    <property type="project" value="UniProtKB-UniRule"/>
</dbReference>
<dbReference type="InterPro" id="IPR036286">
    <property type="entry name" value="LexA/Signal_pep-like_sf"/>
</dbReference>
<name>A0A4P6EEQ4_9MICO</name>
<sequence length="192" mass="19665">MIAIIGRVLRGVGNLALWLLAVVGVLCGGLWVANVAGVAQPLIVVSGSMTPAFVKGDLLLATPTPATDVAVGEVASLPNPETGVLVSHRITAVRIEGDTVTIEMKGDANRSGDPAPYVVSADDSIWQPVVTIPGAGAFVETLMRPTVAMPLAAGLVGLIGLTLIPKPERDDESDDDVAADSDPTDAEVVLAR</sequence>
<evidence type="ECO:0000313" key="14">
    <source>
        <dbReference type="Proteomes" id="UP000293995"/>
    </source>
</evidence>
<dbReference type="OrthoDB" id="3178064at2"/>
<dbReference type="InterPro" id="IPR001733">
    <property type="entry name" value="Peptidase_S26B"/>
</dbReference>
<feature type="compositionally biased region" description="Acidic residues" evidence="11">
    <location>
        <begin position="170"/>
        <end position="185"/>
    </location>
</feature>
<keyword evidence="3 12" id="KW-0812">Transmembrane</keyword>
<evidence type="ECO:0000256" key="10">
    <source>
        <dbReference type="NCBIfam" id="TIGR02228"/>
    </source>
</evidence>
<dbReference type="EC" id="3.4.21.89" evidence="10"/>